<keyword evidence="2" id="KW-1185">Reference proteome</keyword>
<name>A0A7K3NKN0_9BACT</name>
<reference evidence="1 2" key="1">
    <citation type="submission" date="2020-02" db="EMBL/GenBank/DDBJ databases">
        <title>Comparative genomics of sulfur disproportionating microorganisms.</title>
        <authorList>
            <person name="Ward L.M."/>
            <person name="Bertran E."/>
            <person name="Johnston D.T."/>
        </authorList>
    </citation>
    <scope>NUCLEOTIDE SEQUENCE [LARGE SCALE GENOMIC DNA]</scope>
    <source>
        <strain evidence="1 2">DSM 3696</strain>
    </source>
</reference>
<dbReference type="AlphaFoldDB" id="A0A7K3NKN0"/>
<gene>
    <name evidence="1" type="ORF">G3N56_08335</name>
</gene>
<accession>A0A7K3NKN0</accession>
<evidence type="ECO:0008006" key="3">
    <source>
        <dbReference type="Google" id="ProtNLM"/>
    </source>
</evidence>
<sequence>MSEGMQLELKKPLEKMTAKELRELAMKQLPQVVGASGMGKDELLADIKKVLGLGGEEGPAVSPYKGQILAMKRQAKALRAKKLEAGAAMPRAERVLLRRKINKLKKRSRRLAAAS</sequence>
<comment type="caution">
    <text evidence="1">The sequence shown here is derived from an EMBL/GenBank/DDBJ whole genome shotgun (WGS) entry which is preliminary data.</text>
</comment>
<dbReference type="Proteomes" id="UP000469724">
    <property type="component" value="Unassembled WGS sequence"/>
</dbReference>
<evidence type="ECO:0000313" key="1">
    <source>
        <dbReference type="EMBL" id="NDY56751.1"/>
    </source>
</evidence>
<dbReference type="RefSeq" id="WP_163301802.1">
    <property type="nucleotide sequence ID" value="NZ_JAAGRQ010000027.1"/>
</dbReference>
<evidence type="ECO:0000313" key="2">
    <source>
        <dbReference type="Proteomes" id="UP000469724"/>
    </source>
</evidence>
<organism evidence="1 2">
    <name type="scientific">Desulfolutivibrio sulfodismutans</name>
    <dbReference type="NCBI Taxonomy" id="63561"/>
    <lineage>
        <taxon>Bacteria</taxon>
        <taxon>Pseudomonadati</taxon>
        <taxon>Thermodesulfobacteriota</taxon>
        <taxon>Desulfovibrionia</taxon>
        <taxon>Desulfovibrionales</taxon>
        <taxon>Desulfovibrionaceae</taxon>
        <taxon>Desulfolutivibrio</taxon>
    </lineage>
</organism>
<protein>
    <recommendedName>
        <fullName evidence="3">Transcription termination factor Rho</fullName>
    </recommendedName>
</protein>
<proteinExistence type="predicted"/>
<dbReference type="EMBL" id="JAAGRQ010000027">
    <property type="protein sequence ID" value="NDY56751.1"/>
    <property type="molecule type" value="Genomic_DNA"/>
</dbReference>